<dbReference type="AlphaFoldDB" id="V5FB07"/>
<dbReference type="PANTHER" id="PTHR47338:SF4">
    <property type="entry name" value="ZN(II)2CYS6 TRANSCRIPTION FACTOR (EUROFUNG)"/>
    <property type="match status" value="1"/>
</dbReference>
<organism evidence="8 9">
    <name type="scientific">Byssochlamys spectabilis (strain No. 5 / NBRC 109023)</name>
    <name type="common">Paecilomyces variotii</name>
    <dbReference type="NCBI Taxonomy" id="1356009"/>
    <lineage>
        <taxon>Eukaryota</taxon>
        <taxon>Fungi</taxon>
        <taxon>Dikarya</taxon>
        <taxon>Ascomycota</taxon>
        <taxon>Pezizomycotina</taxon>
        <taxon>Eurotiomycetes</taxon>
        <taxon>Eurotiomycetidae</taxon>
        <taxon>Eurotiales</taxon>
        <taxon>Thermoascaceae</taxon>
        <taxon>Paecilomyces</taxon>
    </lineage>
</organism>
<dbReference type="eggNOG" id="ENOG502SK98">
    <property type="taxonomic scope" value="Eukaryota"/>
</dbReference>
<evidence type="ECO:0000256" key="1">
    <source>
        <dbReference type="ARBA" id="ARBA00004123"/>
    </source>
</evidence>
<dbReference type="GO" id="GO:0003677">
    <property type="term" value="F:DNA binding"/>
    <property type="evidence" value="ECO:0007669"/>
    <property type="project" value="InterPro"/>
</dbReference>
<comment type="subcellular location">
    <subcellularLocation>
        <location evidence="1">Nucleus</location>
    </subcellularLocation>
</comment>
<evidence type="ECO:0000256" key="4">
    <source>
        <dbReference type="ARBA" id="ARBA00023163"/>
    </source>
</evidence>
<evidence type="ECO:0000313" key="8">
    <source>
        <dbReference type="EMBL" id="GAD93729.1"/>
    </source>
</evidence>
<reference evidence="9" key="1">
    <citation type="journal article" date="2014" name="Genome Announc.">
        <title>Draft genome sequence of the formaldehyde-resistant fungus Byssochlamys spectabilis No. 5 (anamorph Paecilomyces variotii No. 5) (NBRC109023).</title>
        <authorList>
            <person name="Oka T."/>
            <person name="Ekino K."/>
            <person name="Fukuda K."/>
            <person name="Nomura Y."/>
        </authorList>
    </citation>
    <scope>NUCLEOTIDE SEQUENCE [LARGE SCALE GENOMIC DNA]</scope>
    <source>
        <strain evidence="9">No. 5 / NBRC 109023</strain>
    </source>
</reference>
<dbReference type="HOGENOM" id="CLU_015161_0_1_1"/>
<evidence type="ECO:0000259" key="7">
    <source>
        <dbReference type="SMART" id="SM00906"/>
    </source>
</evidence>
<sequence>MESSNRGSWDEPLYLDEHSQATPEGRNSRVNEDRVTAETVSYDRPVPPPVLLSTIDTYFKYCHNQPYSFFHEENFRRRLSEGSIPDHLLLAVLATAVRFSEDPFFKGNTWEASTFYANKSWKSIVASCFARNETSNVMTVQTITLLAIFDFTAGHSRHGSAWVKVGLSVRIAQDLRLMMDANTNISLADQEERRRVFWSLYLLDRIVSCGRARPPAILEASCQLQLPCDEDAWKAGVWQQTDTLDQLSNKALLNRDNIGPFALVVIMAYILSRAAQYMLQEYNIRSRDPPWDPNSDFASISSDLLYIESQFELQNPVKELMTDNSKGKGTVDLTTYGLAVFSRALFYLCHCLLNHPFLLRHRLDISGTRPPETFLSRSFDFGRLCAKRLTRHLRDAQAAGCRLNASFYGYCAVVAGAIQALYLHSTDKDIQRESIECVQLNLQTLEEVGEYWMNVSTMSDALTQFSLDTSRFSILTSTEPEIPRLDQVDQEIMWSLVDYSTMSNAVKLTEVYHSDLPPTMDTSLYSWLDLFSSEGIVLAEGGNFENQV</sequence>
<comment type="caution">
    <text evidence="8">The sequence shown here is derived from an EMBL/GenBank/DDBJ whole genome shotgun (WGS) entry which is preliminary data.</text>
</comment>
<dbReference type="PANTHER" id="PTHR47338">
    <property type="entry name" value="ZN(II)2CYS6 TRANSCRIPTION FACTOR (EUROFUNG)-RELATED"/>
    <property type="match status" value="1"/>
</dbReference>
<keyword evidence="9" id="KW-1185">Reference proteome</keyword>
<name>V5FB07_BYSSN</name>
<dbReference type="Pfam" id="PF04082">
    <property type="entry name" value="Fungal_trans"/>
    <property type="match status" value="1"/>
</dbReference>
<keyword evidence="2" id="KW-0479">Metal-binding</keyword>
<dbReference type="InterPro" id="IPR007219">
    <property type="entry name" value="XnlR_reg_dom"/>
</dbReference>
<dbReference type="GO" id="GO:0006351">
    <property type="term" value="P:DNA-templated transcription"/>
    <property type="evidence" value="ECO:0007669"/>
    <property type="project" value="InterPro"/>
</dbReference>
<dbReference type="GO" id="GO:0008270">
    <property type="term" value="F:zinc ion binding"/>
    <property type="evidence" value="ECO:0007669"/>
    <property type="project" value="InterPro"/>
</dbReference>
<evidence type="ECO:0000256" key="5">
    <source>
        <dbReference type="ARBA" id="ARBA00023242"/>
    </source>
</evidence>
<proteinExistence type="predicted"/>
<dbReference type="InParanoid" id="V5FB07"/>
<keyword evidence="4" id="KW-0804">Transcription</keyword>
<evidence type="ECO:0000256" key="3">
    <source>
        <dbReference type="ARBA" id="ARBA00023015"/>
    </source>
</evidence>
<accession>V5FB07</accession>
<feature type="domain" description="Xylanolytic transcriptional activator regulatory" evidence="7">
    <location>
        <begin position="161"/>
        <end position="233"/>
    </location>
</feature>
<dbReference type="SMART" id="SM00906">
    <property type="entry name" value="Fungal_trans"/>
    <property type="match status" value="1"/>
</dbReference>
<dbReference type="GO" id="GO:0005634">
    <property type="term" value="C:nucleus"/>
    <property type="evidence" value="ECO:0007669"/>
    <property type="project" value="UniProtKB-SubCell"/>
</dbReference>
<dbReference type="InterPro" id="IPR050815">
    <property type="entry name" value="TF_fung"/>
</dbReference>
<protein>
    <recommendedName>
        <fullName evidence="7">Xylanolytic transcriptional activator regulatory domain-containing protein</fullName>
    </recommendedName>
</protein>
<dbReference type="CDD" id="cd12148">
    <property type="entry name" value="fungal_TF_MHR"/>
    <property type="match status" value="1"/>
</dbReference>
<evidence type="ECO:0000256" key="2">
    <source>
        <dbReference type="ARBA" id="ARBA00022723"/>
    </source>
</evidence>
<gene>
    <name evidence="8" type="ORF">PVAR5_2344</name>
</gene>
<evidence type="ECO:0000313" key="9">
    <source>
        <dbReference type="Proteomes" id="UP000018001"/>
    </source>
</evidence>
<keyword evidence="3" id="KW-0805">Transcription regulation</keyword>
<feature type="region of interest" description="Disordered" evidence="6">
    <location>
        <begin position="1"/>
        <end position="33"/>
    </location>
</feature>
<dbReference type="GO" id="GO:0000981">
    <property type="term" value="F:DNA-binding transcription factor activity, RNA polymerase II-specific"/>
    <property type="evidence" value="ECO:0007669"/>
    <property type="project" value="InterPro"/>
</dbReference>
<keyword evidence="5" id="KW-0539">Nucleus</keyword>
<dbReference type="EMBL" id="BAUL01000066">
    <property type="protein sequence ID" value="GAD93729.1"/>
    <property type="molecule type" value="Genomic_DNA"/>
</dbReference>
<dbReference type="Proteomes" id="UP000018001">
    <property type="component" value="Unassembled WGS sequence"/>
</dbReference>
<dbReference type="OrthoDB" id="424974at2759"/>
<evidence type="ECO:0000256" key="6">
    <source>
        <dbReference type="SAM" id="MobiDB-lite"/>
    </source>
</evidence>